<proteinExistence type="predicted"/>
<evidence type="ECO:0000259" key="1">
    <source>
        <dbReference type="Pfam" id="PF13622"/>
    </source>
</evidence>
<dbReference type="Proteomes" id="UP000281084">
    <property type="component" value="Unassembled WGS sequence"/>
</dbReference>
<evidence type="ECO:0000313" key="2">
    <source>
        <dbReference type="EMBL" id="RKG48508.1"/>
    </source>
</evidence>
<dbReference type="EMBL" id="RAXZ01000032">
    <property type="protein sequence ID" value="RKG48508.1"/>
    <property type="molecule type" value="Genomic_DNA"/>
</dbReference>
<dbReference type="Pfam" id="PF13622">
    <property type="entry name" value="4HBT_3"/>
    <property type="match status" value="1"/>
</dbReference>
<accession>A0A3A8FQ85</accession>
<protein>
    <submittedName>
        <fullName evidence="2">PaaI family thioesterase</fullName>
    </submittedName>
</protein>
<dbReference type="NCBIfam" id="TIGR00369">
    <property type="entry name" value="unchar_dom_1"/>
    <property type="match status" value="1"/>
</dbReference>
<dbReference type="CDD" id="cd03443">
    <property type="entry name" value="PaaI_thioesterase"/>
    <property type="match status" value="1"/>
</dbReference>
<comment type="caution">
    <text evidence="2">The sequence shown here is derived from an EMBL/GenBank/DDBJ whole genome shotgun (WGS) entry which is preliminary data.</text>
</comment>
<dbReference type="InterPro" id="IPR049449">
    <property type="entry name" value="TesB_ACOT8-like_N"/>
</dbReference>
<dbReference type="SUPFAM" id="SSF54637">
    <property type="entry name" value="Thioesterase/thiol ester dehydrase-isomerase"/>
    <property type="match status" value="1"/>
</dbReference>
<dbReference type="Gene3D" id="3.10.129.10">
    <property type="entry name" value="Hotdog Thioesterase"/>
    <property type="match status" value="1"/>
</dbReference>
<dbReference type="GO" id="GO:0016790">
    <property type="term" value="F:thiolester hydrolase activity"/>
    <property type="evidence" value="ECO:0007669"/>
    <property type="project" value="UniProtKB-ARBA"/>
</dbReference>
<gene>
    <name evidence="2" type="ORF">D7V64_15095</name>
</gene>
<evidence type="ECO:0000313" key="3">
    <source>
        <dbReference type="Proteomes" id="UP000281084"/>
    </source>
</evidence>
<dbReference type="InterPro" id="IPR029069">
    <property type="entry name" value="HotDog_dom_sf"/>
</dbReference>
<sequence>MSFDVQAFLDQMQAPPIHIFLGGKVEQVEHENGWKARISYQPRAEFANPMGHVQGGMLCSMLDDAMGLFAIIAQEGQPAATVTMNVSFLRPCNIAPVEVEVYFVRQGRRISNIESVAYQNGKEVGKASAAFTLV</sequence>
<dbReference type="RefSeq" id="WP_120368216.1">
    <property type="nucleotide sequence ID" value="NZ_RAXZ01000032.1"/>
</dbReference>
<feature type="domain" description="Acyl-CoA thioesterase-like N-terminal HotDog" evidence="1">
    <location>
        <begin position="49"/>
        <end position="131"/>
    </location>
</feature>
<dbReference type="AlphaFoldDB" id="A0A3A8FQ85"/>
<dbReference type="InterPro" id="IPR003736">
    <property type="entry name" value="PAAI_dom"/>
</dbReference>
<organism evidence="2 3">
    <name type="scientific">Acinetobacter cumulans</name>
    <dbReference type="NCBI Taxonomy" id="2136182"/>
    <lineage>
        <taxon>Bacteria</taxon>
        <taxon>Pseudomonadati</taxon>
        <taxon>Pseudomonadota</taxon>
        <taxon>Gammaproteobacteria</taxon>
        <taxon>Moraxellales</taxon>
        <taxon>Moraxellaceae</taxon>
        <taxon>Acinetobacter</taxon>
    </lineage>
</organism>
<reference evidence="2 3" key="1">
    <citation type="submission" date="2018-09" db="EMBL/GenBank/DDBJ databases">
        <title>The draft genome of Acinetobacter spp. strains.</title>
        <authorList>
            <person name="Qin J."/>
            <person name="Feng Y."/>
            <person name="Zong Z."/>
        </authorList>
    </citation>
    <scope>NUCLEOTIDE SEQUENCE [LARGE SCALE GENOMIC DNA]</scope>
    <source>
        <strain evidence="2 3">WCHAc060002</strain>
    </source>
</reference>
<name>A0A3A8FQ85_9GAMM</name>